<comment type="catalytic activity">
    <reaction evidence="3">
        <text>a purine D-ribonucleoside + phosphate = a purine nucleobase + alpha-D-ribose 1-phosphate</text>
        <dbReference type="Rhea" id="RHEA:19805"/>
        <dbReference type="ChEBI" id="CHEBI:26386"/>
        <dbReference type="ChEBI" id="CHEBI:43474"/>
        <dbReference type="ChEBI" id="CHEBI:57720"/>
        <dbReference type="ChEBI" id="CHEBI:142355"/>
        <dbReference type="EC" id="2.4.2.1"/>
    </reaction>
</comment>
<evidence type="ECO:0000256" key="2">
    <source>
        <dbReference type="ARBA" id="ARBA00022679"/>
    </source>
</evidence>
<feature type="site" description="Important for substrate specificity" evidence="3">
    <location>
        <position position="165"/>
    </location>
</feature>
<dbReference type="CDD" id="cd09010">
    <property type="entry name" value="MTAP_SsMTAPII_like_MTIP"/>
    <property type="match status" value="1"/>
</dbReference>
<evidence type="ECO:0000256" key="1">
    <source>
        <dbReference type="ARBA" id="ARBA00022676"/>
    </source>
</evidence>
<dbReference type="InterPro" id="IPR010044">
    <property type="entry name" value="MTAP"/>
</dbReference>
<dbReference type="Pfam" id="PF01048">
    <property type="entry name" value="PNP_UDP_1"/>
    <property type="match status" value="1"/>
</dbReference>
<accession>A0ABR5SBJ2</accession>
<dbReference type="NCBIfam" id="TIGR01694">
    <property type="entry name" value="MTAP"/>
    <property type="match status" value="1"/>
</dbReference>
<comment type="similarity">
    <text evidence="3">Belongs to the PNP/MTAP phosphorylase family. MTAP subfamily.</text>
</comment>
<dbReference type="HAMAP" id="MF_01963">
    <property type="entry name" value="MTAP"/>
    <property type="match status" value="1"/>
</dbReference>
<dbReference type="RefSeq" id="WP_085053622.1">
    <property type="nucleotide sequence ID" value="NZ_LNQR01000120.1"/>
</dbReference>
<sequence length="261" mass="28021">MPEIGIIGGSGVYRMSSVELVKNVAVDTPYGAPSDAYKILMISGVEAVFLARHGGGHTISPHKVNYRANIWGFKALGVKRLLSLGAVGGINPVLKPGSIVVADQIIDMTTGRVSTFYDKDEVYHIDFSEPFCPELRSAFIEAAGVINLPVLTRGAYICTNGPRFETRAEIRYYSTIGADMVGMTAMPEAVLARESEICYGTIATVTNHAAGISTEKLTTTEVIETVNKSSANLNALLLKTIPLIKPERACPCKDALKDAKI</sequence>
<comment type="pathway">
    <text evidence="3">Purine metabolism; purine nucleoside salvage.</text>
</comment>
<proteinExistence type="inferred from homology"/>
<dbReference type="InterPro" id="IPR000845">
    <property type="entry name" value="Nucleoside_phosphorylase_d"/>
</dbReference>
<feature type="domain" description="Nucleoside phosphorylase" evidence="4">
    <location>
        <begin position="3"/>
        <end position="241"/>
    </location>
</feature>
<keyword evidence="6" id="KW-1185">Reference proteome</keyword>
<evidence type="ECO:0000256" key="3">
    <source>
        <dbReference type="HAMAP-Rule" id="MF_01963"/>
    </source>
</evidence>
<feature type="binding site" evidence="3">
    <location>
        <position position="10"/>
    </location>
    <ligand>
        <name>phosphate</name>
        <dbReference type="ChEBI" id="CHEBI:43474"/>
    </ligand>
</feature>
<keyword evidence="3" id="KW-0660">Purine salvage</keyword>
<dbReference type="Gene3D" id="3.40.50.1580">
    <property type="entry name" value="Nucleoside phosphorylase domain"/>
    <property type="match status" value="1"/>
</dbReference>
<dbReference type="SUPFAM" id="SSF53167">
    <property type="entry name" value="Purine and uridine phosphorylases"/>
    <property type="match status" value="1"/>
</dbReference>
<dbReference type="GO" id="GO:0017061">
    <property type="term" value="F:S-methyl-5-thioadenosine phosphorylase activity"/>
    <property type="evidence" value="ECO:0007669"/>
    <property type="project" value="UniProtKB-EC"/>
</dbReference>
<comment type="miscellaneous">
    <text evidence="3">Although this enzyme belongs to the family of MTA phosphorylases based on sequence homology, it has been shown that conserved amino acid substitutions in the substrate binding pocket convert the substrate specificity of this enzyme from 6-aminopurines to 6-oxopurines.</text>
</comment>
<comment type="function">
    <text evidence="3">Purine nucleoside phosphorylase which is highly specific for 6-oxopurine nucleosides. Cleaves guanosine or inosine to respective bases and sugar-1-phosphate molecules. Involved in purine salvage.</text>
</comment>
<dbReference type="InterPro" id="IPR035994">
    <property type="entry name" value="Nucleoside_phosphorylase_sf"/>
</dbReference>
<organism evidence="5 6">
    <name type="scientific">Candidatus Magnetominusculus xianensis</name>
    <dbReference type="NCBI Taxonomy" id="1748249"/>
    <lineage>
        <taxon>Bacteria</taxon>
        <taxon>Pseudomonadati</taxon>
        <taxon>Nitrospirota</taxon>
        <taxon>Nitrospiria</taxon>
        <taxon>Nitrospirales</taxon>
        <taxon>Nitrospiraceae</taxon>
        <taxon>Candidatus Magnetominusculus</taxon>
    </lineage>
</organism>
<keyword evidence="2 3" id="KW-0808">Transferase</keyword>
<reference evidence="5 6" key="1">
    <citation type="submission" date="2015-11" db="EMBL/GenBank/DDBJ databases">
        <authorList>
            <person name="Lin W."/>
        </authorList>
    </citation>
    <scope>NUCLEOTIDE SEQUENCE [LARGE SCALE GENOMIC DNA]</scope>
    <source>
        <strain evidence="5 6">HCH-1</strain>
    </source>
</reference>
<feature type="binding site" evidence="3">
    <location>
        <begin position="52"/>
        <end position="53"/>
    </location>
    <ligand>
        <name>phosphate</name>
        <dbReference type="ChEBI" id="CHEBI:43474"/>
    </ligand>
</feature>
<comment type="caution">
    <text evidence="5">The sequence shown here is derived from an EMBL/GenBank/DDBJ whole genome shotgun (WGS) entry which is preliminary data.</text>
</comment>
<evidence type="ECO:0000313" key="6">
    <source>
        <dbReference type="Proteomes" id="UP000060487"/>
    </source>
</evidence>
<feature type="binding site" evidence="3">
    <location>
        <position position="183"/>
    </location>
    <ligand>
        <name>substrate</name>
    </ligand>
</feature>
<feature type="binding site" evidence="3">
    <location>
        <begin position="207"/>
        <end position="209"/>
    </location>
    <ligand>
        <name>substrate</name>
    </ligand>
</feature>
<gene>
    <name evidence="5" type="ORF">ASN18_3013</name>
</gene>
<dbReference type="EMBL" id="LNQR01000120">
    <property type="protein sequence ID" value="KWT78144.1"/>
    <property type="molecule type" value="Genomic_DNA"/>
</dbReference>
<protein>
    <recommendedName>
        <fullName evidence="3">Probable 6-oxopurine nucleoside phosphorylase</fullName>
        <ecNumber evidence="3">2.4.2.1</ecNumber>
    </recommendedName>
    <alternativeName>
        <fullName evidence="3">Purine nucleoside phosphorylase</fullName>
        <shortName evidence="3">PNP</shortName>
    </alternativeName>
</protein>
<keyword evidence="1 3" id="KW-0328">Glycosyltransferase</keyword>
<name>A0ABR5SBJ2_9BACT</name>
<dbReference type="PANTHER" id="PTHR42679">
    <property type="entry name" value="S-METHYL-5'-THIOADENOSINE PHOSPHORYLASE"/>
    <property type="match status" value="1"/>
</dbReference>
<comment type="caution">
    <text evidence="3">Lacks conserved residue(s) required for the propagation of feature annotation.</text>
</comment>
<feature type="site" description="Important for substrate specificity" evidence="3">
    <location>
        <position position="219"/>
    </location>
</feature>
<evidence type="ECO:0000313" key="5">
    <source>
        <dbReference type="EMBL" id="KWT78144.1"/>
    </source>
</evidence>
<dbReference type="NCBIfam" id="NF006599">
    <property type="entry name" value="PRK09136.1"/>
    <property type="match status" value="1"/>
</dbReference>
<dbReference type="Proteomes" id="UP000060487">
    <property type="component" value="Unassembled WGS sequence"/>
</dbReference>
<feature type="binding site" evidence="3">
    <location>
        <position position="184"/>
    </location>
    <ligand>
        <name>phosphate</name>
        <dbReference type="ChEBI" id="CHEBI:43474"/>
    </ligand>
</feature>
<dbReference type="PANTHER" id="PTHR42679:SF2">
    <property type="entry name" value="S-METHYL-5'-THIOADENOSINE PHOSPHORYLASE"/>
    <property type="match status" value="1"/>
</dbReference>
<evidence type="ECO:0000259" key="4">
    <source>
        <dbReference type="Pfam" id="PF01048"/>
    </source>
</evidence>
<dbReference type="EC" id="2.4.2.1" evidence="3"/>
<comment type="subunit">
    <text evidence="3">Homohexamer. Dimer of a homotrimer.</text>
</comment>